<comment type="caution">
    <text evidence="3">The sequence shown here is derived from an EMBL/GenBank/DDBJ whole genome shotgun (WGS) entry which is preliminary data.</text>
</comment>
<dbReference type="InterPro" id="IPR011990">
    <property type="entry name" value="TPR-like_helical_dom_sf"/>
</dbReference>
<evidence type="ECO:0000256" key="1">
    <source>
        <dbReference type="SAM" id="MobiDB-lite"/>
    </source>
</evidence>
<evidence type="ECO:0000313" key="3">
    <source>
        <dbReference type="EMBL" id="OKH22057.1"/>
    </source>
</evidence>
<protein>
    <recommendedName>
        <fullName evidence="5">DUF4398 domain-containing protein</fullName>
    </recommendedName>
</protein>
<dbReference type="OrthoDB" id="511540at2"/>
<gene>
    <name evidence="3" type="ORF">NIES593_14075</name>
</gene>
<evidence type="ECO:0000313" key="4">
    <source>
        <dbReference type="Proteomes" id="UP000186868"/>
    </source>
</evidence>
<reference evidence="3 4" key="1">
    <citation type="submission" date="2016-11" db="EMBL/GenBank/DDBJ databases">
        <title>Draft Genome Sequences of Nine Cyanobacterial Strains from Diverse Habitats.</title>
        <authorList>
            <person name="Zhu T."/>
            <person name="Hou S."/>
            <person name="Lu X."/>
            <person name="Hess W.R."/>
        </authorList>
    </citation>
    <scope>NUCLEOTIDE SEQUENCE [LARGE SCALE GENOMIC DNA]</scope>
    <source>
        <strain evidence="3 4">NIES-593</strain>
    </source>
</reference>
<feature type="compositionally biased region" description="Low complexity" evidence="1">
    <location>
        <begin position="187"/>
        <end position="207"/>
    </location>
</feature>
<feature type="signal peptide" evidence="2">
    <location>
        <begin position="1"/>
        <end position="24"/>
    </location>
</feature>
<evidence type="ECO:0008006" key="5">
    <source>
        <dbReference type="Google" id="ProtNLM"/>
    </source>
</evidence>
<feature type="chain" id="PRO_5012233968" description="DUF4398 domain-containing protein" evidence="2">
    <location>
        <begin position="25"/>
        <end position="207"/>
    </location>
</feature>
<sequence length="207" mass="22729">MINTHFLSCSSSIAFSSIVALAIAAPIQAQVPPQQTEQGQGDLRPLAQPNSLLSFQGAQRLMNEANQAIGSEQYEVAVNKLQQARKIFNQLSNFHLQLANSFSGIDSQVYEAQRSSALKSGQMRDEATYQLALVHRAQNQPELSVPLLIQVIRSQNPTSDLGKKAYQQLYELGFVESPFSPSTRTAPQPQQGSPQQDNPQPGNPQRN</sequence>
<dbReference type="Gene3D" id="1.25.40.10">
    <property type="entry name" value="Tetratricopeptide repeat domain"/>
    <property type="match status" value="1"/>
</dbReference>
<dbReference type="RefSeq" id="WP_073600190.1">
    <property type="nucleotide sequence ID" value="NZ_MRCB01000016.1"/>
</dbReference>
<proteinExistence type="predicted"/>
<evidence type="ECO:0000256" key="2">
    <source>
        <dbReference type="SAM" id="SignalP"/>
    </source>
</evidence>
<keyword evidence="2" id="KW-0732">Signal</keyword>
<dbReference type="AlphaFoldDB" id="A0A1U7HEN5"/>
<dbReference type="EMBL" id="MRCB01000016">
    <property type="protein sequence ID" value="OKH22057.1"/>
    <property type="molecule type" value="Genomic_DNA"/>
</dbReference>
<dbReference type="Proteomes" id="UP000186868">
    <property type="component" value="Unassembled WGS sequence"/>
</dbReference>
<feature type="region of interest" description="Disordered" evidence="1">
    <location>
        <begin position="177"/>
        <end position="207"/>
    </location>
</feature>
<keyword evidence="4" id="KW-1185">Reference proteome</keyword>
<organism evidence="3 4">
    <name type="scientific">Hydrococcus rivularis NIES-593</name>
    <dbReference type="NCBI Taxonomy" id="1921803"/>
    <lineage>
        <taxon>Bacteria</taxon>
        <taxon>Bacillati</taxon>
        <taxon>Cyanobacteriota</taxon>
        <taxon>Cyanophyceae</taxon>
        <taxon>Pleurocapsales</taxon>
        <taxon>Hydrococcaceae</taxon>
        <taxon>Hydrococcus</taxon>
    </lineage>
</organism>
<accession>A0A1U7HEN5</accession>
<dbReference type="STRING" id="1921803.NIES593_14075"/>
<name>A0A1U7HEN5_9CYAN</name>